<accession>A0A068WQ66</accession>
<evidence type="ECO:0000256" key="1">
    <source>
        <dbReference type="SAM" id="Phobius"/>
    </source>
</evidence>
<keyword evidence="1" id="KW-0812">Transmembrane</keyword>
<dbReference type="WBParaSite" id="EgrG_000072700">
    <property type="protein sequence ID" value="EgrG_000072700"/>
    <property type="gene ID" value="EgrG_000072700"/>
</dbReference>
<proteinExistence type="predicted"/>
<dbReference type="AlphaFoldDB" id="A0A068WQ66"/>
<reference evidence="2 3" key="1">
    <citation type="journal article" date="2013" name="Nature">
        <title>The genomes of four tapeworm species reveal adaptations to parasitism.</title>
        <authorList>
            <person name="Tsai I.J."/>
            <person name="Zarowiecki M."/>
            <person name="Holroyd N."/>
            <person name="Garciarrubio A."/>
            <person name="Sanchez-Flores A."/>
            <person name="Brooks K.L."/>
            <person name="Tracey A."/>
            <person name="Bobes R.J."/>
            <person name="Fragoso G."/>
            <person name="Sciutto E."/>
            <person name="Aslett M."/>
            <person name="Beasley H."/>
            <person name="Bennett H.M."/>
            <person name="Cai J."/>
            <person name="Camicia F."/>
            <person name="Clark R."/>
            <person name="Cucher M."/>
            <person name="De Silva N."/>
            <person name="Day T.A."/>
            <person name="Deplazes P."/>
            <person name="Estrada K."/>
            <person name="Fernandez C."/>
            <person name="Holland P.W."/>
            <person name="Hou J."/>
            <person name="Hu S."/>
            <person name="Huckvale T."/>
            <person name="Hung S.S."/>
            <person name="Kamenetzky L."/>
            <person name="Keane J.A."/>
            <person name="Kiss F."/>
            <person name="Koziol U."/>
            <person name="Lambert O."/>
            <person name="Liu K."/>
            <person name="Luo X."/>
            <person name="Luo Y."/>
            <person name="Macchiaroli N."/>
            <person name="Nichol S."/>
            <person name="Paps J."/>
            <person name="Parkinson J."/>
            <person name="Pouchkina-Stantcheva N."/>
            <person name="Riddiford N."/>
            <person name="Rosenzvit M."/>
            <person name="Salinas G."/>
            <person name="Wasmuth J.D."/>
            <person name="Zamanian M."/>
            <person name="Zheng Y."/>
            <person name="Cai X."/>
            <person name="Soberon X."/>
            <person name="Olson P.D."/>
            <person name="Laclette J.P."/>
            <person name="Brehm K."/>
            <person name="Berriman M."/>
            <person name="Garciarrubio A."/>
            <person name="Bobes R.J."/>
            <person name="Fragoso G."/>
            <person name="Sanchez-Flores A."/>
            <person name="Estrada K."/>
            <person name="Cevallos M.A."/>
            <person name="Morett E."/>
            <person name="Gonzalez V."/>
            <person name="Portillo T."/>
            <person name="Ochoa-Leyva A."/>
            <person name="Jose M.V."/>
            <person name="Sciutto E."/>
            <person name="Landa A."/>
            <person name="Jimenez L."/>
            <person name="Valdes V."/>
            <person name="Carrero J.C."/>
            <person name="Larralde C."/>
            <person name="Morales-Montor J."/>
            <person name="Limon-Lason J."/>
            <person name="Soberon X."/>
            <person name="Laclette J.P."/>
        </authorList>
    </citation>
    <scope>NUCLEOTIDE SEQUENCE [LARGE SCALE GENOMIC DNA]</scope>
</reference>
<feature type="transmembrane region" description="Helical" evidence="1">
    <location>
        <begin position="47"/>
        <end position="69"/>
    </location>
</feature>
<feature type="transmembrane region" description="Helical" evidence="1">
    <location>
        <begin position="7"/>
        <end position="27"/>
    </location>
</feature>
<sequence>MDRRLGYVFVALLAAILFFVAVGYSGWGCGDSILGPRCINQKVHEITGALLLTAGLIIFLAAIFLVLVVTDGSSWTEIVSTVATTVAAIIAIVGVFYYLNSRNLWSPFIATTAMSLTVALAAILLFDLITFYIRICTSFQPILVNSPLTFLNFSARFPTSCLSYPNSS</sequence>
<protein>
    <submittedName>
        <fullName evidence="2 4">Expressed conserved protein</fullName>
    </submittedName>
</protein>
<evidence type="ECO:0000313" key="2">
    <source>
        <dbReference type="EMBL" id="CDS21942.1"/>
    </source>
</evidence>
<reference evidence="4" key="3">
    <citation type="submission" date="2020-10" db="UniProtKB">
        <authorList>
            <consortium name="WormBaseParasite"/>
        </authorList>
    </citation>
    <scope>IDENTIFICATION</scope>
</reference>
<feature type="transmembrane region" description="Helical" evidence="1">
    <location>
        <begin position="105"/>
        <end position="133"/>
    </location>
</feature>
<evidence type="ECO:0000313" key="4">
    <source>
        <dbReference type="WBParaSite" id="EgrG_000072700"/>
    </source>
</evidence>
<gene>
    <name evidence="4" type="primary">EGR_05440</name>
    <name evidence="2" type="ORF">EgrG_000072700</name>
</gene>
<dbReference type="Proteomes" id="UP000492820">
    <property type="component" value="Unassembled WGS sequence"/>
</dbReference>
<name>A0A068WQ66_ECHGR</name>
<evidence type="ECO:0000313" key="3">
    <source>
        <dbReference type="Proteomes" id="UP000492820"/>
    </source>
</evidence>
<feature type="transmembrane region" description="Helical" evidence="1">
    <location>
        <begin position="78"/>
        <end position="99"/>
    </location>
</feature>
<organism evidence="2">
    <name type="scientific">Echinococcus granulosus</name>
    <name type="common">Hydatid tapeworm</name>
    <dbReference type="NCBI Taxonomy" id="6210"/>
    <lineage>
        <taxon>Eukaryota</taxon>
        <taxon>Metazoa</taxon>
        <taxon>Spiralia</taxon>
        <taxon>Lophotrochozoa</taxon>
        <taxon>Platyhelminthes</taxon>
        <taxon>Cestoda</taxon>
        <taxon>Eucestoda</taxon>
        <taxon>Cyclophyllidea</taxon>
        <taxon>Taeniidae</taxon>
        <taxon>Echinococcus</taxon>
        <taxon>Echinococcus granulosus group</taxon>
    </lineage>
</organism>
<dbReference type="OrthoDB" id="6276050at2759"/>
<keyword evidence="1" id="KW-0472">Membrane</keyword>
<reference evidence="2" key="2">
    <citation type="submission" date="2014-06" db="EMBL/GenBank/DDBJ databases">
        <authorList>
            <person name="Aslett M."/>
        </authorList>
    </citation>
    <scope>NUCLEOTIDE SEQUENCE</scope>
</reference>
<dbReference type="EMBL" id="LK028585">
    <property type="protein sequence ID" value="CDS21942.1"/>
    <property type="molecule type" value="Genomic_DNA"/>
</dbReference>
<keyword evidence="1" id="KW-1133">Transmembrane helix</keyword>